<dbReference type="InterPro" id="IPR002491">
    <property type="entry name" value="ABC_transptr_periplasmic_BD"/>
</dbReference>
<dbReference type="Gene3D" id="3.40.50.1980">
    <property type="entry name" value="Nitrogenase molybdenum iron protein domain"/>
    <property type="match status" value="2"/>
</dbReference>
<dbReference type="EMBL" id="JAIRAU010000002">
    <property type="protein sequence ID" value="MBZ5709079.1"/>
    <property type="molecule type" value="Genomic_DNA"/>
</dbReference>
<dbReference type="InterPro" id="IPR050902">
    <property type="entry name" value="ABC_Transporter_SBP"/>
</dbReference>
<keyword evidence="4" id="KW-1185">Reference proteome</keyword>
<gene>
    <name evidence="3" type="ORF">K7C98_07395</name>
</gene>
<evidence type="ECO:0000259" key="2">
    <source>
        <dbReference type="PROSITE" id="PS50983"/>
    </source>
</evidence>
<comment type="caution">
    <text evidence="3">The sequence shown here is derived from an EMBL/GenBank/DDBJ whole genome shotgun (WGS) entry which is preliminary data.</text>
</comment>
<dbReference type="PROSITE" id="PS50983">
    <property type="entry name" value="FE_B12_PBP"/>
    <property type="match status" value="1"/>
</dbReference>
<evidence type="ECO:0000313" key="3">
    <source>
        <dbReference type="EMBL" id="MBZ5709079.1"/>
    </source>
</evidence>
<name>A0ABS7TLH8_9BACT</name>
<sequence length="402" mass="43109">MPRTLTEVGSCAAKSAETLPVAAAPLAVSGSSSQSPPVRKPEHQWETRRFVAVRATEVPRPHAAEEAVQAFELRRRGGGDALSAVFSLGRQMLPREAVAEDPDLLHAARAWLAARGSRKLRAVDEEVAPICSEQFTLSDLGSSAGQPVRKVITLAPSNAELVASLGCFDRVIACEDSSDWPPETADRERLGPDLGPDLDRVAELRPDLVFSSLSVPGMERIVTGLRARGVPQRVLAPRSIADVQAEVRLAGADLEVPGRAEEVVAQLEAEAAALRASRPPRPAKVYLEWWPRPMFTPGAACFSNNLIELAGGVNVFADRPGASVEITAEELVAADPDICFVSWCGVAVEKLDPENLITRAGLESLRAARAGRVLRLDERYSGRPGPHMLEAARIMARAIASL</sequence>
<keyword evidence="1" id="KW-0732">Signal</keyword>
<dbReference type="PANTHER" id="PTHR30535:SF34">
    <property type="entry name" value="MOLYBDATE-BINDING PROTEIN MOLA"/>
    <property type="match status" value="1"/>
</dbReference>
<accession>A0ABS7TLH8</accession>
<dbReference type="SUPFAM" id="SSF53807">
    <property type="entry name" value="Helical backbone' metal receptor"/>
    <property type="match status" value="1"/>
</dbReference>
<reference evidence="3" key="1">
    <citation type="submission" date="2021-08" db="EMBL/GenBank/DDBJ databases">
        <authorList>
            <person name="Stevens D.C."/>
        </authorList>
    </citation>
    <scope>NUCLEOTIDE SEQUENCE</scope>
    <source>
        <strain evidence="3">DSM 53165</strain>
    </source>
</reference>
<dbReference type="RefSeq" id="WP_224190856.1">
    <property type="nucleotide sequence ID" value="NZ_JAIRAU010000002.1"/>
</dbReference>
<protein>
    <submittedName>
        <fullName evidence="3">Helical backbone metal receptor</fullName>
    </submittedName>
</protein>
<dbReference type="NCBIfam" id="NF038402">
    <property type="entry name" value="TroA_like"/>
    <property type="match status" value="1"/>
</dbReference>
<feature type="domain" description="Fe/B12 periplasmic-binding" evidence="2">
    <location>
        <begin position="150"/>
        <end position="402"/>
    </location>
</feature>
<dbReference type="PANTHER" id="PTHR30535">
    <property type="entry name" value="VITAMIN B12-BINDING PROTEIN"/>
    <property type="match status" value="1"/>
</dbReference>
<dbReference type="InterPro" id="IPR054828">
    <property type="entry name" value="Vit_B12_bind_prot"/>
</dbReference>
<dbReference type="Proteomes" id="UP001139031">
    <property type="component" value="Unassembled WGS sequence"/>
</dbReference>
<keyword evidence="3" id="KW-0675">Receptor</keyword>
<organism evidence="3 4">
    <name type="scientific">Nannocystis pusilla</name>
    <dbReference type="NCBI Taxonomy" id="889268"/>
    <lineage>
        <taxon>Bacteria</taxon>
        <taxon>Pseudomonadati</taxon>
        <taxon>Myxococcota</taxon>
        <taxon>Polyangia</taxon>
        <taxon>Nannocystales</taxon>
        <taxon>Nannocystaceae</taxon>
        <taxon>Nannocystis</taxon>
    </lineage>
</organism>
<evidence type="ECO:0000313" key="4">
    <source>
        <dbReference type="Proteomes" id="UP001139031"/>
    </source>
</evidence>
<evidence type="ECO:0000256" key="1">
    <source>
        <dbReference type="ARBA" id="ARBA00022729"/>
    </source>
</evidence>
<dbReference type="Pfam" id="PF01497">
    <property type="entry name" value="Peripla_BP_2"/>
    <property type="match status" value="1"/>
</dbReference>
<proteinExistence type="predicted"/>